<evidence type="ECO:0000256" key="4">
    <source>
        <dbReference type="ARBA" id="ARBA00022692"/>
    </source>
</evidence>
<evidence type="ECO:0000256" key="12">
    <source>
        <dbReference type="SAM" id="SignalP"/>
    </source>
</evidence>
<dbReference type="InterPro" id="IPR039426">
    <property type="entry name" value="TonB-dep_rcpt-like"/>
</dbReference>
<organism evidence="15 16">
    <name type="scientific">Gelatiniphilus marinus</name>
    <dbReference type="NCBI Taxonomy" id="1759464"/>
    <lineage>
        <taxon>Bacteria</taxon>
        <taxon>Pseudomonadati</taxon>
        <taxon>Bacteroidota</taxon>
        <taxon>Flavobacteriia</taxon>
        <taxon>Flavobacteriales</taxon>
        <taxon>Flavobacteriaceae</taxon>
        <taxon>Gelatiniphilus</taxon>
    </lineage>
</organism>
<accession>A0ABW5JWS6</accession>
<name>A0ABW5JWS6_9FLAO</name>
<dbReference type="PROSITE" id="PS52016">
    <property type="entry name" value="TONB_DEPENDENT_REC_3"/>
    <property type="match status" value="1"/>
</dbReference>
<comment type="caution">
    <text evidence="15">The sequence shown here is derived from an EMBL/GenBank/DDBJ whole genome shotgun (WGS) entry which is preliminary data.</text>
</comment>
<protein>
    <submittedName>
        <fullName evidence="15">TonB-dependent receptor domain-containing protein</fullName>
    </submittedName>
</protein>
<keyword evidence="4 10" id="KW-0812">Transmembrane</keyword>
<gene>
    <name evidence="15" type="ORF">ACFSQS_12755</name>
</gene>
<proteinExistence type="inferred from homology"/>
<keyword evidence="8 15" id="KW-0675">Receptor</keyword>
<comment type="similarity">
    <text evidence="10 11">Belongs to the TonB-dependent receptor family.</text>
</comment>
<sequence length="860" mass="94895">MKKTTQLLMLTVALLCTTVIMAQSSVSGTVIDAEINAPLPGANIVEKGTTNGVSTDFDGNFTLTTQANSGQLVISYVGYSSITLSFDGNVDLGNINLTPDNSLEEIVIVGSGVIDLAEDRQTPIAVSTIKANRIQEKAGNSDLPELLKSTPSVHTTQRGGFGDGQMFLRGFDQTNTAFLLNGQPVNGMEDGKMYWSNWSGVLDVAQAVQVQRGLGSSKLAISSVGGTVNIVTKTVDKKEGGFLQQMLGNDGYTKSTAYYSTGLMENGLAVSALFGHWRGDGYVDHTEGQGQTYFLSFGYKVNDNHILNLMLTGAPQWHAAAGNADLKDFLEEDRGRRYNGWNTTGVNSPNNLNSGVYPGGRNVYHKPVMNLNWDWDINDKSSLSTVLYGSLGRGAFVQSRSSNGVVTYGRGSNNNHNWYGVVTNYNNEINENLNFNVGADVRLYNGIHFRSVNEFISVDSVSDSSIYNGGSYEVTKAFGGINPWNILFNTNDDHAQRLHPYYDYEEDINYLGVFGQLEYTKNKFSAFFQGSASTQSHVRTEYGNSSTEGKGEVSEKVNNPGFNVKLGGAYRIDDKNTVFLNTGYYSRQPYHSDLFIDDRQSNQLNPLSDENQKVTGVEAGYKFLGDKVSVNMNLYYTIWDNRIDYDSEDTDNDNIADVFYSTSPIKQVHYGGELEIFTRLTDKLQLQGFLSIGNWQYDGNVTLIETVEGGGAPTEVGTSYIDGAKVGNASQFTAGIGANYEILPMFKVDANWNQYDKLYGNANYGGSEFSNPNNKGSIELPSFDTVDAGISYKWMLGKDDTNSLQFRLNVNNIFSEVYLEYSDENKHVEAGDEAWNGVNVENRVRFGYGRTWNFSMRYNF</sequence>
<keyword evidence="7 10" id="KW-0472">Membrane</keyword>
<dbReference type="Pfam" id="PF13715">
    <property type="entry name" value="CarbopepD_reg_2"/>
    <property type="match status" value="1"/>
</dbReference>
<keyword evidence="16" id="KW-1185">Reference proteome</keyword>
<dbReference type="PANTHER" id="PTHR30069">
    <property type="entry name" value="TONB-DEPENDENT OUTER MEMBRANE RECEPTOR"/>
    <property type="match status" value="1"/>
</dbReference>
<dbReference type="SUPFAM" id="SSF56935">
    <property type="entry name" value="Porins"/>
    <property type="match status" value="1"/>
</dbReference>
<evidence type="ECO:0000256" key="8">
    <source>
        <dbReference type="ARBA" id="ARBA00023170"/>
    </source>
</evidence>
<dbReference type="Pfam" id="PF07715">
    <property type="entry name" value="Plug"/>
    <property type="match status" value="1"/>
</dbReference>
<dbReference type="InterPro" id="IPR012910">
    <property type="entry name" value="Plug_dom"/>
</dbReference>
<evidence type="ECO:0000256" key="11">
    <source>
        <dbReference type="RuleBase" id="RU003357"/>
    </source>
</evidence>
<comment type="subcellular location">
    <subcellularLocation>
        <location evidence="1 10">Cell outer membrane</location>
        <topology evidence="1 10">Multi-pass membrane protein</topology>
    </subcellularLocation>
</comment>
<evidence type="ECO:0000256" key="1">
    <source>
        <dbReference type="ARBA" id="ARBA00004571"/>
    </source>
</evidence>
<dbReference type="Gene3D" id="2.40.170.20">
    <property type="entry name" value="TonB-dependent receptor, beta-barrel domain"/>
    <property type="match status" value="1"/>
</dbReference>
<keyword evidence="6 11" id="KW-0798">TonB box</keyword>
<dbReference type="Gene3D" id="2.170.130.10">
    <property type="entry name" value="TonB-dependent receptor, plug domain"/>
    <property type="match status" value="1"/>
</dbReference>
<reference evidence="16" key="1">
    <citation type="journal article" date="2019" name="Int. J. Syst. Evol. Microbiol.">
        <title>The Global Catalogue of Microorganisms (GCM) 10K type strain sequencing project: providing services to taxonomists for standard genome sequencing and annotation.</title>
        <authorList>
            <consortium name="The Broad Institute Genomics Platform"/>
            <consortium name="The Broad Institute Genome Sequencing Center for Infectious Disease"/>
            <person name="Wu L."/>
            <person name="Ma J."/>
        </authorList>
    </citation>
    <scope>NUCLEOTIDE SEQUENCE [LARGE SCALE GENOMIC DNA]</scope>
    <source>
        <strain evidence="16">KCTC 42903</strain>
    </source>
</reference>
<evidence type="ECO:0000256" key="10">
    <source>
        <dbReference type="PROSITE-ProRule" id="PRU01360"/>
    </source>
</evidence>
<evidence type="ECO:0000259" key="13">
    <source>
        <dbReference type="Pfam" id="PF00593"/>
    </source>
</evidence>
<evidence type="ECO:0000313" key="16">
    <source>
        <dbReference type="Proteomes" id="UP001597441"/>
    </source>
</evidence>
<dbReference type="EMBL" id="JBHULK010000005">
    <property type="protein sequence ID" value="MFD2535978.1"/>
    <property type="molecule type" value="Genomic_DNA"/>
</dbReference>
<dbReference type="InterPro" id="IPR036942">
    <property type="entry name" value="Beta-barrel_TonB_sf"/>
</dbReference>
<evidence type="ECO:0000256" key="2">
    <source>
        <dbReference type="ARBA" id="ARBA00022448"/>
    </source>
</evidence>
<evidence type="ECO:0000313" key="15">
    <source>
        <dbReference type="EMBL" id="MFD2535978.1"/>
    </source>
</evidence>
<dbReference type="PANTHER" id="PTHR30069:SF29">
    <property type="entry name" value="HEMOGLOBIN AND HEMOGLOBIN-HAPTOGLOBIN-BINDING PROTEIN 1-RELATED"/>
    <property type="match status" value="1"/>
</dbReference>
<dbReference type="RefSeq" id="WP_388019522.1">
    <property type="nucleotide sequence ID" value="NZ_JBHUDT010000005.1"/>
</dbReference>
<keyword evidence="3 10" id="KW-1134">Transmembrane beta strand</keyword>
<dbReference type="InterPro" id="IPR000531">
    <property type="entry name" value="Beta-barrel_TonB"/>
</dbReference>
<feature type="signal peptide" evidence="12">
    <location>
        <begin position="1"/>
        <end position="22"/>
    </location>
</feature>
<dbReference type="SUPFAM" id="SSF49464">
    <property type="entry name" value="Carboxypeptidase regulatory domain-like"/>
    <property type="match status" value="1"/>
</dbReference>
<evidence type="ECO:0000256" key="9">
    <source>
        <dbReference type="ARBA" id="ARBA00023237"/>
    </source>
</evidence>
<dbReference type="Gene3D" id="2.60.40.1120">
    <property type="entry name" value="Carboxypeptidase-like, regulatory domain"/>
    <property type="match status" value="1"/>
</dbReference>
<feature type="chain" id="PRO_5045498051" evidence="12">
    <location>
        <begin position="23"/>
        <end position="860"/>
    </location>
</feature>
<keyword evidence="9 10" id="KW-0998">Cell outer membrane</keyword>
<feature type="domain" description="TonB-dependent receptor plug" evidence="14">
    <location>
        <begin position="120"/>
        <end position="227"/>
    </location>
</feature>
<evidence type="ECO:0000256" key="5">
    <source>
        <dbReference type="ARBA" id="ARBA00022729"/>
    </source>
</evidence>
<evidence type="ECO:0000256" key="6">
    <source>
        <dbReference type="ARBA" id="ARBA00023077"/>
    </source>
</evidence>
<evidence type="ECO:0000259" key="14">
    <source>
        <dbReference type="Pfam" id="PF07715"/>
    </source>
</evidence>
<evidence type="ECO:0000256" key="3">
    <source>
        <dbReference type="ARBA" id="ARBA00022452"/>
    </source>
</evidence>
<dbReference type="InterPro" id="IPR037066">
    <property type="entry name" value="Plug_dom_sf"/>
</dbReference>
<dbReference type="InterPro" id="IPR008969">
    <property type="entry name" value="CarboxyPept-like_regulatory"/>
</dbReference>
<keyword evidence="5 12" id="KW-0732">Signal</keyword>
<evidence type="ECO:0000256" key="7">
    <source>
        <dbReference type="ARBA" id="ARBA00023136"/>
    </source>
</evidence>
<dbReference type="Pfam" id="PF00593">
    <property type="entry name" value="TonB_dep_Rec_b-barrel"/>
    <property type="match status" value="1"/>
</dbReference>
<keyword evidence="2 10" id="KW-0813">Transport</keyword>
<feature type="domain" description="TonB-dependent receptor-like beta-barrel" evidence="13">
    <location>
        <begin position="335"/>
        <end position="813"/>
    </location>
</feature>
<dbReference type="Proteomes" id="UP001597441">
    <property type="component" value="Unassembled WGS sequence"/>
</dbReference>